<dbReference type="Proteomes" id="UP000184248">
    <property type="component" value="Unassembled WGS sequence"/>
</dbReference>
<evidence type="ECO:0000313" key="8">
    <source>
        <dbReference type="EMBL" id="SHK04786.1"/>
    </source>
</evidence>
<feature type="transmembrane region" description="Helical" evidence="6">
    <location>
        <begin position="252"/>
        <end position="273"/>
    </location>
</feature>
<evidence type="ECO:0000256" key="2">
    <source>
        <dbReference type="ARBA" id="ARBA00022475"/>
    </source>
</evidence>
<evidence type="ECO:0000256" key="1">
    <source>
        <dbReference type="ARBA" id="ARBA00004651"/>
    </source>
</evidence>
<evidence type="ECO:0000256" key="4">
    <source>
        <dbReference type="ARBA" id="ARBA00022989"/>
    </source>
</evidence>
<dbReference type="InterPro" id="IPR020846">
    <property type="entry name" value="MFS_dom"/>
</dbReference>
<keyword evidence="5 6" id="KW-0472">Membrane</keyword>
<dbReference type="Gene3D" id="1.20.1250.20">
    <property type="entry name" value="MFS general substrate transporter like domains"/>
    <property type="match status" value="1"/>
</dbReference>
<dbReference type="CDD" id="cd06174">
    <property type="entry name" value="MFS"/>
    <property type="match status" value="1"/>
</dbReference>
<feature type="transmembrane region" description="Helical" evidence="6">
    <location>
        <begin position="55"/>
        <end position="79"/>
    </location>
</feature>
<gene>
    <name evidence="8" type="ORF">SAMN05192556_101668</name>
</gene>
<feature type="transmembrane region" description="Helical" evidence="6">
    <location>
        <begin position="170"/>
        <end position="193"/>
    </location>
</feature>
<dbReference type="InterPro" id="IPR036259">
    <property type="entry name" value="MFS_trans_sf"/>
</dbReference>
<dbReference type="PANTHER" id="PTHR43124">
    <property type="entry name" value="PURINE EFFLUX PUMP PBUE"/>
    <property type="match status" value="1"/>
</dbReference>
<feature type="transmembrane region" description="Helical" evidence="6">
    <location>
        <begin position="367"/>
        <end position="388"/>
    </location>
</feature>
<evidence type="ECO:0000256" key="5">
    <source>
        <dbReference type="ARBA" id="ARBA00023136"/>
    </source>
</evidence>
<dbReference type="InterPro" id="IPR050189">
    <property type="entry name" value="MFS_Efflux_Transporters"/>
</dbReference>
<dbReference type="PANTHER" id="PTHR43124:SF3">
    <property type="entry name" value="CHLORAMPHENICOL EFFLUX PUMP RV0191"/>
    <property type="match status" value="1"/>
</dbReference>
<proteinExistence type="predicted"/>
<dbReference type="RefSeq" id="WP_064698460.1">
    <property type="nucleotide sequence ID" value="NZ_BDEO01000001.1"/>
</dbReference>
<organism evidence="8 9">
    <name type="scientific">Halomonas caseinilytica</name>
    <dbReference type="NCBI Taxonomy" id="438744"/>
    <lineage>
        <taxon>Bacteria</taxon>
        <taxon>Pseudomonadati</taxon>
        <taxon>Pseudomonadota</taxon>
        <taxon>Gammaproteobacteria</taxon>
        <taxon>Oceanospirillales</taxon>
        <taxon>Halomonadaceae</taxon>
        <taxon>Halomonas</taxon>
    </lineage>
</organism>
<feature type="transmembrane region" description="Helical" evidence="6">
    <location>
        <begin position="307"/>
        <end position="329"/>
    </location>
</feature>
<evidence type="ECO:0000256" key="6">
    <source>
        <dbReference type="SAM" id="Phobius"/>
    </source>
</evidence>
<dbReference type="InterPro" id="IPR011701">
    <property type="entry name" value="MFS"/>
</dbReference>
<reference evidence="9" key="1">
    <citation type="submission" date="2016-11" db="EMBL/GenBank/DDBJ databases">
        <authorList>
            <person name="Varghese N."/>
            <person name="Submissions S."/>
        </authorList>
    </citation>
    <scope>NUCLEOTIDE SEQUENCE [LARGE SCALE GENOMIC DNA]</scope>
    <source>
        <strain evidence="9">ALO Sharm</strain>
    </source>
</reference>
<keyword evidence="3 6" id="KW-0812">Transmembrane</keyword>
<feature type="transmembrane region" description="Helical" evidence="6">
    <location>
        <begin position="341"/>
        <end position="361"/>
    </location>
</feature>
<dbReference type="EMBL" id="FRAL01000001">
    <property type="protein sequence ID" value="SHK04786.1"/>
    <property type="molecule type" value="Genomic_DNA"/>
</dbReference>
<feature type="transmembrane region" description="Helical" evidence="6">
    <location>
        <begin position="214"/>
        <end position="240"/>
    </location>
</feature>
<keyword evidence="4 6" id="KW-1133">Transmembrane helix</keyword>
<sequence>MDTSLTPRTASISTDWHAVMLIIGSGIAASLQVGKVAIATPLIQQDMSVGLAAAGWLMGIFSFLGLLGGMPVGTVVAAFGHKRMLLAGLGCLVLGAILGALAPGFTLLLVSRVVEGAGFLIIIVAAPAILPYVVDTRHQALAFAMWSCFMPGGMALAMLVGPWFEAWRILWWGSAVIAAIMALGVMFAVPAAAREDIAWHGKLRDMLDTLRTPAPLVLAGVFAFYNLMFFALFSFLPILLMERMAVSHQAAGALSALATSANILGNLAAGTLLARGVGRVFLLAAASLIMGVTGLGIFLSMLPALPTFLLCMLFLAVGGLIPATLLASAPIFAPRTVLTPLVVGLLMQGSNLGQVIGPVAIGDAIEWHGWTAAGLIVAAVAILTAMLAQALRRPHMA</sequence>
<feature type="transmembrane region" description="Helical" evidence="6">
    <location>
        <begin position="116"/>
        <end position="134"/>
    </location>
</feature>
<dbReference type="SUPFAM" id="SSF103473">
    <property type="entry name" value="MFS general substrate transporter"/>
    <property type="match status" value="1"/>
</dbReference>
<feature type="transmembrane region" description="Helical" evidence="6">
    <location>
        <begin position="21"/>
        <end position="43"/>
    </location>
</feature>
<feature type="transmembrane region" description="Helical" evidence="6">
    <location>
        <begin position="280"/>
        <end position="301"/>
    </location>
</feature>
<keyword evidence="9" id="KW-1185">Reference proteome</keyword>
<feature type="domain" description="Major facilitator superfamily (MFS) profile" evidence="7">
    <location>
        <begin position="18"/>
        <end position="396"/>
    </location>
</feature>
<evidence type="ECO:0000259" key="7">
    <source>
        <dbReference type="PROSITE" id="PS50850"/>
    </source>
</evidence>
<dbReference type="GO" id="GO:0005886">
    <property type="term" value="C:plasma membrane"/>
    <property type="evidence" value="ECO:0007669"/>
    <property type="project" value="UniProtKB-SubCell"/>
</dbReference>
<keyword evidence="2" id="KW-1003">Cell membrane</keyword>
<dbReference type="PROSITE" id="PS50850">
    <property type="entry name" value="MFS"/>
    <property type="match status" value="1"/>
</dbReference>
<feature type="transmembrane region" description="Helical" evidence="6">
    <location>
        <begin position="86"/>
        <end position="110"/>
    </location>
</feature>
<evidence type="ECO:0000313" key="9">
    <source>
        <dbReference type="Proteomes" id="UP000184248"/>
    </source>
</evidence>
<comment type="subcellular location">
    <subcellularLocation>
        <location evidence="1">Cell membrane</location>
        <topology evidence="1">Multi-pass membrane protein</topology>
    </subcellularLocation>
</comment>
<dbReference type="AlphaFoldDB" id="A0A1M6PA05"/>
<protein>
    <submittedName>
        <fullName evidence="8">Predicted arabinose efflux permease, MFS family</fullName>
    </submittedName>
</protein>
<name>A0A1M6PA05_9GAMM</name>
<feature type="transmembrane region" description="Helical" evidence="6">
    <location>
        <begin position="141"/>
        <end position="164"/>
    </location>
</feature>
<dbReference type="GO" id="GO:0022857">
    <property type="term" value="F:transmembrane transporter activity"/>
    <property type="evidence" value="ECO:0007669"/>
    <property type="project" value="InterPro"/>
</dbReference>
<dbReference type="Pfam" id="PF07690">
    <property type="entry name" value="MFS_1"/>
    <property type="match status" value="1"/>
</dbReference>
<accession>A0A1M6PA05</accession>
<evidence type="ECO:0000256" key="3">
    <source>
        <dbReference type="ARBA" id="ARBA00022692"/>
    </source>
</evidence>
<dbReference type="OrthoDB" id="6368326at2"/>